<reference evidence="1 2" key="1">
    <citation type="journal article" date="2018" name="Sci. Rep.">
        <title>Genome Features and Biochemical Characteristics of a Robust, Fast Growing and Naturally Transformable Cyanobacterium Synechococcus elongatus PCC 11801 Isolated from India.</title>
        <authorList>
            <person name="Jaiswal D."/>
            <person name="Sengupta A."/>
            <person name="Sohoni S."/>
            <person name="Sengupta S."/>
            <person name="Phadnavis A.G."/>
            <person name="Pakrasi H.B."/>
            <person name="Wangikar P.P."/>
        </authorList>
    </citation>
    <scope>NUCLEOTIDE SEQUENCE [LARGE SCALE GENOMIC DNA]</scope>
    <source>
        <strain evidence="1 2">PCC 11801</strain>
    </source>
</reference>
<proteinExistence type="predicted"/>
<dbReference type="SUPFAM" id="SSF69635">
    <property type="entry name" value="Type III secretory system chaperone-like"/>
    <property type="match status" value="1"/>
</dbReference>
<dbReference type="EMBL" id="CP030139">
    <property type="protein sequence ID" value="AZB73049.1"/>
    <property type="molecule type" value="Genomic_DNA"/>
</dbReference>
<dbReference type="Pfam" id="PF10722">
    <property type="entry name" value="YbjN"/>
    <property type="match status" value="1"/>
</dbReference>
<gene>
    <name evidence="1" type="ORF">DOP62_10250</name>
</gene>
<evidence type="ECO:0000313" key="1">
    <source>
        <dbReference type="EMBL" id="AZB73049.1"/>
    </source>
</evidence>
<protein>
    <submittedName>
        <fullName evidence="1">YbjN domain-containing protein</fullName>
    </submittedName>
</protein>
<dbReference type="Proteomes" id="UP000267249">
    <property type="component" value="Chromosome"/>
</dbReference>
<dbReference type="CDD" id="cd17036">
    <property type="entry name" value="T3SC_YbjN-like_1"/>
    <property type="match status" value="1"/>
</dbReference>
<dbReference type="RefSeq" id="WP_208673445.1">
    <property type="nucleotide sequence ID" value="NZ_CP030139.2"/>
</dbReference>
<dbReference type="InterPro" id="IPR019660">
    <property type="entry name" value="Put_sensory_transdc_reg_YbjN"/>
</dbReference>
<sequence>MAVSSAETTLESLDVTATAPLDYIDIIETVISSLADADSAQVSHTGSGTIWKFRYGQLEVFVQLTGSSEDDLFTVWSKVFPLSTPADASLLHRLLTLNWAETLEARFALYDDHVTMVASRTVADLSAGEISRAITLVASIAATYVDGLPA</sequence>
<name>A0AAN1QPF9_SYNEL</name>
<accession>A0AAN1QPF9</accession>
<dbReference type="Gene3D" id="3.30.1460.10">
    <property type="match status" value="1"/>
</dbReference>
<evidence type="ECO:0000313" key="2">
    <source>
        <dbReference type="Proteomes" id="UP000267249"/>
    </source>
</evidence>
<organism evidence="1 2">
    <name type="scientific">Synechococcus elongatus PCC 11801</name>
    <dbReference type="NCBI Taxonomy" id="2219813"/>
    <lineage>
        <taxon>Bacteria</taxon>
        <taxon>Bacillati</taxon>
        <taxon>Cyanobacteriota</taxon>
        <taxon>Cyanophyceae</taxon>
        <taxon>Synechococcales</taxon>
        <taxon>Synechococcaceae</taxon>
        <taxon>Synechococcus</taxon>
    </lineage>
</organism>
<dbReference type="AlphaFoldDB" id="A0AAN1QPF9"/>